<protein>
    <submittedName>
        <fullName evidence="3">ImmA/IrrE family metallo-endopeptidase</fullName>
    </submittedName>
</protein>
<dbReference type="CDD" id="cd00093">
    <property type="entry name" value="HTH_XRE"/>
    <property type="match status" value="1"/>
</dbReference>
<dbReference type="Pfam" id="PF13560">
    <property type="entry name" value="HTH_31"/>
    <property type="match status" value="1"/>
</dbReference>
<evidence type="ECO:0000313" key="4">
    <source>
        <dbReference type="Proteomes" id="UP000319263"/>
    </source>
</evidence>
<gene>
    <name evidence="3" type="ORF">FOE78_01755</name>
</gene>
<accession>A0A516PUI0</accession>
<keyword evidence="4" id="KW-1185">Reference proteome</keyword>
<dbReference type="InterPro" id="IPR052345">
    <property type="entry name" value="Rad_response_metalloprotease"/>
</dbReference>
<dbReference type="EMBL" id="CP041692">
    <property type="protein sequence ID" value="QDP94812.1"/>
    <property type="molecule type" value="Genomic_DNA"/>
</dbReference>
<dbReference type="PANTHER" id="PTHR43236">
    <property type="entry name" value="ANTITOXIN HIGA1"/>
    <property type="match status" value="1"/>
</dbReference>
<evidence type="ECO:0000256" key="1">
    <source>
        <dbReference type="ARBA" id="ARBA00007227"/>
    </source>
</evidence>
<dbReference type="KEGG" id="mik:FOE78_01755"/>
<organism evidence="3 4">
    <name type="scientific">Microlunatus elymi</name>
    <dbReference type="NCBI Taxonomy" id="2596828"/>
    <lineage>
        <taxon>Bacteria</taxon>
        <taxon>Bacillati</taxon>
        <taxon>Actinomycetota</taxon>
        <taxon>Actinomycetes</taxon>
        <taxon>Propionibacteriales</taxon>
        <taxon>Propionibacteriaceae</taxon>
        <taxon>Microlunatus</taxon>
    </lineage>
</organism>
<proteinExistence type="inferred from homology"/>
<dbReference type="InterPro" id="IPR010359">
    <property type="entry name" value="IrrE_HExxH"/>
</dbReference>
<dbReference type="Gene3D" id="1.10.10.2910">
    <property type="match status" value="1"/>
</dbReference>
<reference evidence="3 4" key="1">
    <citation type="submission" date="2019-07" db="EMBL/GenBank/DDBJ databases">
        <title>Microlunatus dokdonensis sp. nov. isolated from the rhizospheric soil of the wild plant Elymus tsukushiensis.</title>
        <authorList>
            <person name="Ghim S.-Y."/>
            <person name="Hwang Y.-J."/>
            <person name="Son J.-S."/>
            <person name="Shin J.-H."/>
        </authorList>
    </citation>
    <scope>NUCLEOTIDE SEQUENCE [LARGE SCALE GENOMIC DNA]</scope>
    <source>
        <strain evidence="3 4">KUDC0627</strain>
    </source>
</reference>
<comment type="similarity">
    <text evidence="1">Belongs to the short-chain fatty acyl-CoA assimilation regulator (ScfR) family.</text>
</comment>
<dbReference type="Gene3D" id="1.10.260.40">
    <property type="entry name" value="lambda repressor-like DNA-binding domains"/>
    <property type="match status" value="1"/>
</dbReference>
<feature type="domain" description="HTH cro/C1-type" evidence="2">
    <location>
        <begin position="52"/>
        <end position="104"/>
    </location>
</feature>
<dbReference type="OrthoDB" id="9794834at2"/>
<dbReference type="SUPFAM" id="SSF47413">
    <property type="entry name" value="lambda repressor-like DNA-binding domains"/>
    <property type="match status" value="1"/>
</dbReference>
<dbReference type="AlphaFoldDB" id="A0A516PUI0"/>
<dbReference type="PROSITE" id="PS50943">
    <property type="entry name" value="HTH_CROC1"/>
    <property type="match status" value="1"/>
</dbReference>
<dbReference type="InterPro" id="IPR010982">
    <property type="entry name" value="Lambda_DNA-bd_dom_sf"/>
</dbReference>
<dbReference type="Pfam" id="PF06114">
    <property type="entry name" value="Peptidase_M78"/>
    <property type="match status" value="1"/>
</dbReference>
<dbReference type="InterPro" id="IPR001387">
    <property type="entry name" value="Cro/C1-type_HTH"/>
</dbReference>
<dbReference type="GO" id="GO:0003677">
    <property type="term" value="F:DNA binding"/>
    <property type="evidence" value="ECO:0007669"/>
    <property type="project" value="InterPro"/>
</dbReference>
<evidence type="ECO:0000259" key="2">
    <source>
        <dbReference type="PROSITE" id="PS50943"/>
    </source>
</evidence>
<dbReference type="PANTHER" id="PTHR43236:SF1">
    <property type="entry name" value="BLL7220 PROTEIN"/>
    <property type="match status" value="1"/>
</dbReference>
<dbReference type="SMART" id="SM00530">
    <property type="entry name" value="HTH_XRE"/>
    <property type="match status" value="1"/>
</dbReference>
<dbReference type="Proteomes" id="UP000319263">
    <property type="component" value="Chromosome"/>
</dbReference>
<evidence type="ECO:0000313" key="3">
    <source>
        <dbReference type="EMBL" id="QDP94812.1"/>
    </source>
</evidence>
<sequence>MTSTIMLETGPSGSYWTTSTRMETFQLKVGNPMEKAQQSASIADSEFLPERLTVARERVGWTKAELADACGVTRRTVSDWEAGRVVRPPVEQIADVLDFPVGFFGVEPVDQVDVEHVSFRALTSLSARELKSTIAAATITGSLARWIDENYATPEVDIPWLDQLIPPVSPGDPNPIQAAASLRRIWNIGDRPIPNMMSLLESRGVRIFSLSPDVREVDAFSLWLSERPTIFVNPDKSGERLRFDLAHELGHLVMHRAVVTAGRRECEISANSFAGSFLMPAAKLMAIVGRNVSLTTVFELKRLFRVSATSMVFRLHELKLINDWKYRNWMSDLSGRGFRRSEPDGIPSEKSELLTQIVRLAREDGLPIARLADNLHIPARDVRAALGGLTLVSMS</sequence>
<name>A0A516PUI0_9ACTN</name>